<feature type="transmembrane region" description="Helical" evidence="9">
    <location>
        <begin position="294"/>
        <end position="322"/>
    </location>
</feature>
<reference evidence="11" key="1">
    <citation type="submission" date="2025-08" db="UniProtKB">
        <authorList>
            <consortium name="RefSeq"/>
        </authorList>
    </citation>
    <scope>IDENTIFICATION</scope>
    <source>
        <tissue evidence="11">Whole larval tissue</tissue>
    </source>
</reference>
<evidence type="ECO:0000256" key="3">
    <source>
        <dbReference type="ARBA" id="ARBA00022448"/>
    </source>
</evidence>
<keyword evidence="5" id="KW-0769">Symport</keyword>
<feature type="transmembrane region" description="Helical" evidence="9">
    <location>
        <begin position="428"/>
        <end position="449"/>
    </location>
</feature>
<feature type="transmembrane region" description="Helical" evidence="9">
    <location>
        <begin position="355"/>
        <end position="375"/>
    </location>
</feature>
<dbReference type="GO" id="GO:0089718">
    <property type="term" value="P:amino acid import across plasma membrane"/>
    <property type="evidence" value="ECO:0007669"/>
    <property type="project" value="TreeGrafter"/>
</dbReference>
<evidence type="ECO:0000313" key="11">
    <source>
        <dbReference type="RefSeq" id="XP_035432236.1"/>
    </source>
</evidence>
<evidence type="ECO:0000256" key="6">
    <source>
        <dbReference type="ARBA" id="ARBA00022989"/>
    </source>
</evidence>
<dbReference type="PANTHER" id="PTHR11616">
    <property type="entry name" value="SODIUM/CHLORIDE DEPENDENT TRANSPORTER"/>
    <property type="match status" value="1"/>
</dbReference>
<dbReference type="Proteomes" id="UP000829999">
    <property type="component" value="Chromosome 25"/>
</dbReference>
<dbReference type="PROSITE" id="PS50267">
    <property type="entry name" value="NA_NEUROTRAN_SYMP_3"/>
    <property type="match status" value="1"/>
</dbReference>
<keyword evidence="10" id="KW-1185">Reference proteome</keyword>
<feature type="transmembrane region" description="Helical" evidence="9">
    <location>
        <begin position="90"/>
        <end position="115"/>
    </location>
</feature>
<organism evidence="10 11">
    <name type="scientific">Spodoptera frugiperda</name>
    <name type="common">Fall armyworm</name>
    <dbReference type="NCBI Taxonomy" id="7108"/>
    <lineage>
        <taxon>Eukaryota</taxon>
        <taxon>Metazoa</taxon>
        <taxon>Ecdysozoa</taxon>
        <taxon>Arthropoda</taxon>
        <taxon>Hexapoda</taxon>
        <taxon>Insecta</taxon>
        <taxon>Pterygota</taxon>
        <taxon>Neoptera</taxon>
        <taxon>Endopterygota</taxon>
        <taxon>Lepidoptera</taxon>
        <taxon>Glossata</taxon>
        <taxon>Ditrysia</taxon>
        <taxon>Noctuoidea</taxon>
        <taxon>Noctuidae</taxon>
        <taxon>Amphipyrinae</taxon>
        <taxon>Spodoptera</taxon>
    </lineage>
</organism>
<feature type="transmembrane region" description="Helical" evidence="9">
    <location>
        <begin position="503"/>
        <end position="527"/>
    </location>
</feature>
<feature type="transmembrane region" description="Helical" evidence="9">
    <location>
        <begin position="255"/>
        <end position="282"/>
    </location>
</feature>
<dbReference type="SUPFAM" id="SSF161070">
    <property type="entry name" value="SNF-like"/>
    <property type="match status" value="1"/>
</dbReference>
<evidence type="ECO:0000256" key="1">
    <source>
        <dbReference type="ARBA" id="ARBA00004141"/>
    </source>
</evidence>
<evidence type="ECO:0000256" key="5">
    <source>
        <dbReference type="ARBA" id="ARBA00022847"/>
    </source>
</evidence>
<keyword evidence="3" id="KW-0813">Transport</keyword>
<feature type="transmembrane region" description="Helical" evidence="9">
    <location>
        <begin position="396"/>
        <end position="422"/>
    </location>
</feature>
<dbReference type="AlphaFoldDB" id="A0A9R0EGN6"/>
<accession>A0A9R0EGN6</accession>
<feature type="transmembrane region" description="Helical" evidence="9">
    <location>
        <begin position="185"/>
        <end position="202"/>
    </location>
</feature>
<comment type="subcellular location">
    <subcellularLocation>
        <location evidence="1">Membrane</location>
        <topology evidence="1">Multi-pass membrane protein</topology>
    </subcellularLocation>
</comment>
<keyword evidence="7 9" id="KW-0472">Membrane</keyword>
<evidence type="ECO:0000256" key="8">
    <source>
        <dbReference type="PIRSR" id="PIRSR600175-2"/>
    </source>
</evidence>
<evidence type="ECO:0000256" key="4">
    <source>
        <dbReference type="ARBA" id="ARBA00022692"/>
    </source>
</evidence>
<feature type="transmembrane region" description="Helical" evidence="9">
    <location>
        <begin position="214"/>
        <end position="235"/>
    </location>
</feature>
<dbReference type="GeneID" id="118264026"/>
<dbReference type="PANTHER" id="PTHR11616:SF241">
    <property type="entry name" value="SODIUM- AND CHLORIDE-DEPENDENT GLYCINE TRANSPORTER 2"/>
    <property type="match status" value="1"/>
</dbReference>
<proteinExistence type="inferred from homology"/>
<keyword evidence="6 9" id="KW-1133">Transmembrane helix</keyword>
<evidence type="ECO:0000256" key="2">
    <source>
        <dbReference type="ARBA" id="ARBA00006459"/>
    </source>
</evidence>
<protein>
    <submittedName>
        <fullName evidence="11">Sodium- and chloride-dependent glycine transporter 1-like</fullName>
    </submittedName>
</protein>
<gene>
    <name evidence="11" type="primary">LOC118264026</name>
</gene>
<keyword evidence="4 9" id="KW-0812">Transmembrane</keyword>
<evidence type="ECO:0000256" key="7">
    <source>
        <dbReference type="ARBA" id="ARBA00023136"/>
    </source>
</evidence>
<keyword evidence="8" id="KW-1015">Disulfide bond</keyword>
<name>A0A9R0EGN6_SPOFR</name>
<dbReference type="GO" id="GO:0005283">
    <property type="term" value="F:amino acid:sodium symporter activity"/>
    <property type="evidence" value="ECO:0007669"/>
    <property type="project" value="TreeGrafter"/>
</dbReference>
<dbReference type="OrthoDB" id="6699552at2759"/>
<evidence type="ECO:0000256" key="9">
    <source>
        <dbReference type="SAM" id="Phobius"/>
    </source>
</evidence>
<feature type="disulfide bond" evidence="8">
    <location>
        <begin position="127"/>
        <end position="135"/>
    </location>
</feature>
<dbReference type="GO" id="GO:0005886">
    <property type="term" value="C:plasma membrane"/>
    <property type="evidence" value="ECO:0007669"/>
    <property type="project" value="TreeGrafter"/>
</dbReference>
<sequence length="598" mass="68478">MPNEKEEQTRDSRRVNITLLLAQTLGLQTMLFLPFIGVSAGAVGHAIVYALIYIVIGIPVMYMENVVGQFTGRDCIEVWKARPCLSHFGYVHIIWQLLHLVYLFALGSFVVHYFLISFENPIPYYICGNWSTADCDILIVNYTVNQECVRAKETMPYCSELCQTFPEVQYWRYNILGMKRKGFHLPWRVCLASGMLASILFLSCFKGRLSLKWALLIVSILPTSGRILFFIGSMFQKGIVVKFEQAFDTDFNKFIQRFSLSTSIADVLYTLNVGTGLSFACASKTTFRAPCYSNTVIVVVITCCVSMLGICGTVMMICPYAYKYDIDPVRVMNYPISHIFEKVPRFLYVYEQTSFWLIISYSYIAISAFTLNICIISSLIEMVSKRYSKVAINPGLTAFVIAITMYLATVPLLGNLSLYFLVDAKRTMNLVSIFLVICENFVFVLWYGLERFSEDVHFMQGVQPKSSVKACWLVSGFILVYVLVTQLYIIYVDKNHTTGNKFACYFLIINICVTVLVTIVKLVIALYKKNLYEQLSLDSEWGPKSEILRRSRAMFSAQAMTKEYMYRQYHLQAGILKRQQRSNVRVKQPGVRFDVEKK</sequence>
<dbReference type="InterPro" id="IPR000175">
    <property type="entry name" value="Na/ntran_symport"/>
</dbReference>
<evidence type="ECO:0000313" key="10">
    <source>
        <dbReference type="Proteomes" id="UP000829999"/>
    </source>
</evidence>
<feature type="transmembrane region" description="Helical" evidence="9">
    <location>
        <begin position="470"/>
        <end position="491"/>
    </location>
</feature>
<feature type="transmembrane region" description="Helical" evidence="9">
    <location>
        <begin position="42"/>
        <end position="63"/>
    </location>
</feature>
<comment type="similarity">
    <text evidence="2">Belongs to the sodium:neurotransmitter symporter (SNF) (TC 2.A.22) family.</text>
</comment>
<dbReference type="RefSeq" id="XP_035432236.1">
    <property type="nucleotide sequence ID" value="XM_035576343.2"/>
</dbReference>
<feature type="transmembrane region" description="Helical" evidence="9">
    <location>
        <begin position="15"/>
        <end position="36"/>
    </location>
</feature>
<dbReference type="Pfam" id="PF00209">
    <property type="entry name" value="SNF"/>
    <property type="match status" value="1"/>
</dbReference>
<dbReference type="InterPro" id="IPR037272">
    <property type="entry name" value="SNS_sf"/>
</dbReference>